<dbReference type="InterPro" id="IPR013520">
    <property type="entry name" value="Ribonucl_H"/>
</dbReference>
<name>A0ABU0EMW4_9PSEU</name>
<evidence type="ECO:0000313" key="5">
    <source>
        <dbReference type="EMBL" id="MDQ0376620.1"/>
    </source>
</evidence>
<evidence type="ECO:0000256" key="1">
    <source>
        <dbReference type="ARBA" id="ARBA00022722"/>
    </source>
</evidence>
<keyword evidence="6" id="KW-1185">Reference proteome</keyword>
<dbReference type="EMBL" id="JAUSUT010000001">
    <property type="protein sequence ID" value="MDQ0376620.1"/>
    <property type="molecule type" value="Genomic_DNA"/>
</dbReference>
<keyword evidence="3" id="KW-0269">Exonuclease</keyword>
<dbReference type="InterPro" id="IPR012337">
    <property type="entry name" value="RNaseH-like_sf"/>
</dbReference>
<evidence type="ECO:0000259" key="4">
    <source>
        <dbReference type="SMART" id="SM00479"/>
    </source>
</evidence>
<comment type="caution">
    <text evidence="5">The sequence shown here is derived from an EMBL/GenBank/DDBJ whole genome shotgun (WGS) entry which is preliminary data.</text>
</comment>
<dbReference type="GO" id="GO:0003887">
    <property type="term" value="F:DNA-directed DNA polymerase activity"/>
    <property type="evidence" value="ECO:0007669"/>
    <property type="project" value="UniProtKB-EC"/>
</dbReference>
<feature type="domain" description="Exonuclease" evidence="4">
    <location>
        <begin position="9"/>
        <end position="193"/>
    </location>
</feature>
<evidence type="ECO:0000256" key="2">
    <source>
        <dbReference type="ARBA" id="ARBA00022801"/>
    </source>
</evidence>
<dbReference type="Gene3D" id="3.30.420.10">
    <property type="entry name" value="Ribonuclease H-like superfamily/Ribonuclease H"/>
    <property type="match status" value="1"/>
</dbReference>
<dbReference type="SUPFAM" id="SSF53098">
    <property type="entry name" value="Ribonuclease H-like"/>
    <property type="match status" value="1"/>
</dbReference>
<keyword evidence="2" id="KW-0378">Hydrolase</keyword>
<dbReference type="PANTHER" id="PTHR30231:SF4">
    <property type="entry name" value="PROTEIN NEN2"/>
    <property type="match status" value="1"/>
</dbReference>
<dbReference type="PANTHER" id="PTHR30231">
    <property type="entry name" value="DNA POLYMERASE III SUBUNIT EPSILON"/>
    <property type="match status" value="1"/>
</dbReference>
<gene>
    <name evidence="5" type="ORF">FB470_000614</name>
</gene>
<accession>A0ABU0EMW4</accession>
<protein>
    <submittedName>
        <fullName evidence="5">DNA polymerase-3 subunit epsilon</fullName>
        <ecNumber evidence="5">2.7.7.7</ecNumber>
    </submittedName>
</protein>
<evidence type="ECO:0000313" key="6">
    <source>
        <dbReference type="Proteomes" id="UP001229651"/>
    </source>
</evidence>
<dbReference type="InterPro" id="IPR036397">
    <property type="entry name" value="RNaseH_sf"/>
</dbReference>
<evidence type="ECO:0000256" key="3">
    <source>
        <dbReference type="ARBA" id="ARBA00022839"/>
    </source>
</evidence>
<dbReference type="SMART" id="SM00479">
    <property type="entry name" value="EXOIII"/>
    <property type="match status" value="1"/>
</dbReference>
<dbReference type="Pfam" id="PF00929">
    <property type="entry name" value="RNase_T"/>
    <property type="match status" value="1"/>
</dbReference>
<dbReference type="EC" id="2.7.7.7" evidence="5"/>
<keyword evidence="1" id="KW-0540">Nuclease</keyword>
<dbReference type="RefSeq" id="WP_306988550.1">
    <property type="nucleotide sequence ID" value="NZ_JAUSUT010000001.1"/>
</dbReference>
<dbReference type="Proteomes" id="UP001229651">
    <property type="component" value="Unassembled WGS sequence"/>
</dbReference>
<organism evidence="5 6">
    <name type="scientific">Amycolatopsis thermophila</name>
    <dbReference type="NCBI Taxonomy" id="206084"/>
    <lineage>
        <taxon>Bacteria</taxon>
        <taxon>Bacillati</taxon>
        <taxon>Actinomycetota</taxon>
        <taxon>Actinomycetes</taxon>
        <taxon>Pseudonocardiales</taxon>
        <taxon>Pseudonocardiaceae</taxon>
        <taxon>Amycolatopsis</taxon>
    </lineage>
</organism>
<reference evidence="5 6" key="1">
    <citation type="submission" date="2023-07" db="EMBL/GenBank/DDBJ databases">
        <title>Sequencing the genomes of 1000 actinobacteria strains.</title>
        <authorList>
            <person name="Klenk H.-P."/>
        </authorList>
    </citation>
    <scope>NUCLEOTIDE SEQUENCE [LARGE SCALE GENOMIC DNA]</scope>
    <source>
        <strain evidence="5 6">DSM 45805</strain>
    </source>
</reference>
<keyword evidence="5" id="KW-0548">Nucleotidyltransferase</keyword>
<proteinExistence type="predicted"/>
<keyword evidence="5" id="KW-0808">Transferase</keyword>
<sequence length="247" mass="26801">MGDGWHRGPLVAFDIESSGVEPERDRIVTGTVWSWRPGERAGHETILADPGVEIPAKATAVHGITTEKARTDGIPAVDAVRLLVGMLADQVISGAPLVIYNAPFDLTMLAAECARHGLPTLHELVRDAGSTLYVIDPLVLDRRLDPTRHGKRQLGPACAAYGIELTPEDAHTSAGDCLAAARLAWGIAERFPRIATMPLDALQRFQAAAYRVQAEQADARAKGMHIHRDVHYEWPIRITMPLFTGAA</sequence>
<dbReference type="CDD" id="cd06127">
    <property type="entry name" value="DEDDh"/>
    <property type="match status" value="1"/>
</dbReference>
<dbReference type="NCBIfam" id="NF005927">
    <property type="entry name" value="PRK07942.1"/>
    <property type="match status" value="1"/>
</dbReference>